<reference evidence="9 10" key="1">
    <citation type="journal article" date="2013" name="PLoS Genet.">
        <title>The genome and development-dependent transcriptomes of Pyronema confluens: a window into fungal evolution.</title>
        <authorList>
            <person name="Traeger S."/>
            <person name="Altegoer F."/>
            <person name="Freitag M."/>
            <person name="Gabaldon T."/>
            <person name="Kempken F."/>
            <person name="Kumar A."/>
            <person name="Marcet-Houben M."/>
            <person name="Poggeler S."/>
            <person name="Stajich J.E."/>
            <person name="Nowrousian M."/>
        </authorList>
    </citation>
    <scope>NUCLEOTIDE SEQUENCE [LARGE SCALE GENOMIC DNA]</scope>
    <source>
        <strain evidence="10">CBS 100304</strain>
        <tissue evidence="9">Vegetative mycelium</tissue>
    </source>
</reference>
<dbReference type="OrthoDB" id="14970at2759"/>
<comment type="subcellular location">
    <subcellularLocation>
        <location evidence="1">Peroxisome</location>
    </subcellularLocation>
</comment>
<comment type="similarity">
    <text evidence="3">Belongs to the enoyl-CoA hydratase/isomerase family.</text>
</comment>
<dbReference type="SUPFAM" id="SSF52096">
    <property type="entry name" value="ClpP/crotonase"/>
    <property type="match status" value="1"/>
</dbReference>
<dbReference type="FunFam" id="1.10.12.10:FF:000004">
    <property type="entry name" value="Delta3,5-delta2,4-dienoyl-CoA isomerase"/>
    <property type="match status" value="1"/>
</dbReference>
<dbReference type="Proteomes" id="UP000018144">
    <property type="component" value="Unassembled WGS sequence"/>
</dbReference>
<dbReference type="GO" id="GO:0005777">
    <property type="term" value="C:peroxisome"/>
    <property type="evidence" value="ECO:0007669"/>
    <property type="project" value="UniProtKB-SubCell"/>
</dbReference>
<keyword evidence="4" id="KW-0276">Fatty acid metabolism</keyword>
<dbReference type="PANTHER" id="PTHR43149">
    <property type="entry name" value="ENOYL-COA HYDRATASE"/>
    <property type="match status" value="1"/>
</dbReference>
<evidence type="ECO:0000256" key="3">
    <source>
        <dbReference type="ARBA" id="ARBA00005254"/>
    </source>
</evidence>
<dbReference type="EMBL" id="HF935332">
    <property type="protein sequence ID" value="CCX07040.1"/>
    <property type="molecule type" value="Genomic_DNA"/>
</dbReference>
<keyword evidence="8 9" id="KW-0413">Isomerase</keyword>
<organism evidence="9 10">
    <name type="scientific">Pyronema omphalodes (strain CBS 100304)</name>
    <name type="common">Pyronema confluens</name>
    <dbReference type="NCBI Taxonomy" id="1076935"/>
    <lineage>
        <taxon>Eukaryota</taxon>
        <taxon>Fungi</taxon>
        <taxon>Dikarya</taxon>
        <taxon>Ascomycota</taxon>
        <taxon>Pezizomycotina</taxon>
        <taxon>Pezizomycetes</taxon>
        <taxon>Pezizales</taxon>
        <taxon>Pyronemataceae</taxon>
        <taxon>Pyronema</taxon>
    </lineage>
</organism>
<evidence type="ECO:0000256" key="2">
    <source>
        <dbReference type="ARBA" id="ARBA00005005"/>
    </source>
</evidence>
<dbReference type="UniPathway" id="UPA00659"/>
<evidence type="ECO:0000313" key="10">
    <source>
        <dbReference type="Proteomes" id="UP000018144"/>
    </source>
</evidence>
<dbReference type="PANTHER" id="PTHR43149:SF1">
    <property type="entry name" value="DELTA(3,5)-DELTA(2,4)-DIENOYL-COA ISOMERASE, MITOCHONDRIAL"/>
    <property type="match status" value="1"/>
</dbReference>
<dbReference type="InterPro" id="IPR001753">
    <property type="entry name" value="Enoyl-CoA_hydra/iso"/>
</dbReference>
<keyword evidence="7" id="KW-0576">Peroxisome</keyword>
<evidence type="ECO:0000256" key="7">
    <source>
        <dbReference type="ARBA" id="ARBA00023140"/>
    </source>
</evidence>
<dbReference type="GO" id="GO:0006635">
    <property type="term" value="P:fatty acid beta-oxidation"/>
    <property type="evidence" value="ECO:0007669"/>
    <property type="project" value="UniProtKB-UniPathway"/>
</dbReference>
<comment type="pathway">
    <text evidence="2">Lipid metabolism; fatty acid beta-oxidation.</text>
</comment>
<keyword evidence="5" id="KW-0007">Acetylation</keyword>
<evidence type="ECO:0000256" key="5">
    <source>
        <dbReference type="ARBA" id="ARBA00022990"/>
    </source>
</evidence>
<dbReference type="OMA" id="QYVAHVE"/>
<name>U4KZ99_PYROM</name>
<dbReference type="GO" id="GO:0005739">
    <property type="term" value="C:mitochondrion"/>
    <property type="evidence" value="ECO:0007669"/>
    <property type="project" value="TreeGrafter"/>
</dbReference>
<dbReference type="AlphaFoldDB" id="U4KZ99"/>
<gene>
    <name evidence="9" type="ORF">PCON_06627</name>
</gene>
<evidence type="ECO:0000256" key="6">
    <source>
        <dbReference type="ARBA" id="ARBA00023098"/>
    </source>
</evidence>
<dbReference type="STRING" id="1076935.U4KZ99"/>
<dbReference type="FunFam" id="3.90.226.10:FF:000024">
    <property type="entry name" value="Delta3,5-delta2,4-dienoyl-CoA isomerase"/>
    <property type="match status" value="1"/>
</dbReference>
<protein>
    <submittedName>
        <fullName evidence="9">Similar to Delta(3,5)-Delta(2,4)-dienoyl-CoA isomerase, mitochondrial acc. no. Q62651</fullName>
    </submittedName>
</protein>
<evidence type="ECO:0000256" key="1">
    <source>
        <dbReference type="ARBA" id="ARBA00004275"/>
    </source>
</evidence>
<sequence length="278" mass="30204">MTDYSAYKHFTVSFPSDSVAHVEINRPQKLNAFNRAMWLEYGTLFNLLSVDPNIRAIVLSGSGPRAFCSGLDLMSSDVLTKEDPTVDPARKAAEVRRFIKEFQDSISTVESCEKPVICVLHGIAYGLAIDISSCADIRIAAKDVKLAVKEVDIGIAADIGTLSRLPKIVGSLGWVKEVAYTARVFGAEEALREGFLQKVVETKEAAIEEATKLAKLMAEKSPLGVQGTKAIINYSIDHSTAEGLEFTKVWNAAAVQAPDPKIAIEATLMKKKAVFAKL</sequence>
<evidence type="ECO:0000256" key="8">
    <source>
        <dbReference type="ARBA" id="ARBA00023235"/>
    </source>
</evidence>
<keyword evidence="6" id="KW-0443">Lipid metabolism</keyword>
<dbReference type="Gene3D" id="1.10.12.10">
    <property type="entry name" value="Lyase 2-enoyl-coa Hydratase, Chain A, domain 2"/>
    <property type="match status" value="1"/>
</dbReference>
<keyword evidence="10" id="KW-1185">Reference proteome</keyword>
<dbReference type="CDD" id="cd06558">
    <property type="entry name" value="crotonase-like"/>
    <property type="match status" value="1"/>
</dbReference>
<proteinExistence type="inferred from homology"/>
<dbReference type="InterPro" id="IPR014748">
    <property type="entry name" value="Enoyl-CoA_hydra_C"/>
</dbReference>
<evidence type="ECO:0000256" key="4">
    <source>
        <dbReference type="ARBA" id="ARBA00022832"/>
    </source>
</evidence>
<dbReference type="InterPro" id="IPR029045">
    <property type="entry name" value="ClpP/crotonase-like_dom_sf"/>
</dbReference>
<dbReference type="Gene3D" id="3.90.226.10">
    <property type="entry name" value="2-enoyl-CoA Hydratase, Chain A, domain 1"/>
    <property type="match status" value="1"/>
</dbReference>
<accession>U4KZ99</accession>
<dbReference type="eggNOG" id="KOG1681">
    <property type="taxonomic scope" value="Eukaryota"/>
</dbReference>
<evidence type="ECO:0000313" key="9">
    <source>
        <dbReference type="EMBL" id="CCX07040.1"/>
    </source>
</evidence>
<dbReference type="InterPro" id="IPR045002">
    <property type="entry name" value="Ech1-like"/>
</dbReference>
<dbReference type="GO" id="GO:0051750">
    <property type="term" value="F:delta(3,5)-delta(2,4)-dienoyl-CoA isomerase activity"/>
    <property type="evidence" value="ECO:0007669"/>
    <property type="project" value="TreeGrafter"/>
</dbReference>
<dbReference type="Pfam" id="PF00378">
    <property type="entry name" value="ECH_1"/>
    <property type="match status" value="1"/>
</dbReference>